<dbReference type="KEGG" id="gaz:Pan241w_07200"/>
<evidence type="ECO:0000313" key="4">
    <source>
        <dbReference type="EMBL" id="QDT40662.1"/>
    </source>
</evidence>
<dbReference type="Pfam" id="PF00535">
    <property type="entry name" value="Glycos_transf_2"/>
    <property type="match status" value="1"/>
</dbReference>
<dbReference type="InterPro" id="IPR001173">
    <property type="entry name" value="Glyco_trans_2-like"/>
</dbReference>
<dbReference type="Proteomes" id="UP000317171">
    <property type="component" value="Chromosome"/>
</dbReference>
<organism evidence="4 5">
    <name type="scientific">Gimesia alba</name>
    <dbReference type="NCBI Taxonomy" id="2527973"/>
    <lineage>
        <taxon>Bacteria</taxon>
        <taxon>Pseudomonadati</taxon>
        <taxon>Planctomycetota</taxon>
        <taxon>Planctomycetia</taxon>
        <taxon>Planctomycetales</taxon>
        <taxon>Planctomycetaceae</taxon>
        <taxon>Gimesia</taxon>
    </lineage>
</organism>
<sequence length="273" mass="31638">MPGLAVIITTYNWPAALEAVLAGYLSQQRPPDELIVADDGSTQETRTVIDTFRDQAPFPVKHVWHADEGFRAGAIRNRAIQNSEADYIVFTDGDCIPAPWFLQQHQRLADQGWFLSGNRVLLSQHFSQEVLEEKIPIHTWNRLQWFQARRRKQINRLLPLFKIPLGRWYRRRLAKAWEGAKTCNLSAWKEDLLAVNGFDEDYTGWGMEDSDLVLRLIRNGVYHQDARFAAPVFHLWHPENSRDQLEENQRRLQQLIDTDRIQARVGIEQASAG</sequence>
<dbReference type="InterPro" id="IPR050834">
    <property type="entry name" value="Glycosyltransf_2"/>
</dbReference>
<dbReference type="OrthoDB" id="9784574at2"/>
<protein>
    <submittedName>
        <fullName evidence="4">Chondroitin synthase</fullName>
    </submittedName>
</protein>
<dbReference type="SUPFAM" id="SSF53448">
    <property type="entry name" value="Nucleotide-diphospho-sugar transferases"/>
    <property type="match status" value="1"/>
</dbReference>
<dbReference type="PANTHER" id="PTHR43685">
    <property type="entry name" value="GLYCOSYLTRANSFERASE"/>
    <property type="match status" value="1"/>
</dbReference>
<reference evidence="4 5" key="1">
    <citation type="submission" date="2019-02" db="EMBL/GenBank/DDBJ databases">
        <title>Deep-cultivation of Planctomycetes and their phenomic and genomic characterization uncovers novel biology.</title>
        <authorList>
            <person name="Wiegand S."/>
            <person name="Jogler M."/>
            <person name="Boedeker C."/>
            <person name="Pinto D."/>
            <person name="Vollmers J."/>
            <person name="Rivas-Marin E."/>
            <person name="Kohn T."/>
            <person name="Peeters S.H."/>
            <person name="Heuer A."/>
            <person name="Rast P."/>
            <person name="Oberbeckmann S."/>
            <person name="Bunk B."/>
            <person name="Jeske O."/>
            <person name="Meyerdierks A."/>
            <person name="Storesund J.E."/>
            <person name="Kallscheuer N."/>
            <person name="Luecker S."/>
            <person name="Lage O.M."/>
            <person name="Pohl T."/>
            <person name="Merkel B.J."/>
            <person name="Hornburger P."/>
            <person name="Mueller R.-W."/>
            <person name="Bruemmer F."/>
            <person name="Labrenz M."/>
            <person name="Spormann A.M."/>
            <person name="Op den Camp H."/>
            <person name="Overmann J."/>
            <person name="Amann R."/>
            <person name="Jetten M.S.M."/>
            <person name="Mascher T."/>
            <person name="Medema M.H."/>
            <person name="Devos D.P."/>
            <person name="Kaster A.-K."/>
            <person name="Ovreas L."/>
            <person name="Rohde M."/>
            <person name="Galperin M.Y."/>
            <person name="Jogler C."/>
        </authorList>
    </citation>
    <scope>NUCLEOTIDE SEQUENCE [LARGE SCALE GENOMIC DNA]</scope>
    <source>
        <strain evidence="4 5">Pan241w</strain>
    </source>
</reference>
<dbReference type="GO" id="GO:0016740">
    <property type="term" value="F:transferase activity"/>
    <property type="evidence" value="ECO:0007669"/>
    <property type="project" value="UniProtKB-KW"/>
</dbReference>
<evidence type="ECO:0000259" key="3">
    <source>
        <dbReference type="Pfam" id="PF02709"/>
    </source>
</evidence>
<keyword evidence="5" id="KW-1185">Reference proteome</keyword>
<feature type="domain" description="Galactosyltransferase C-terminal" evidence="3">
    <location>
        <begin position="179"/>
        <end position="226"/>
    </location>
</feature>
<proteinExistence type="predicted"/>
<evidence type="ECO:0000259" key="2">
    <source>
        <dbReference type="Pfam" id="PF00535"/>
    </source>
</evidence>
<dbReference type="Pfam" id="PF02709">
    <property type="entry name" value="Glyco_transf_7C"/>
    <property type="match status" value="1"/>
</dbReference>
<dbReference type="AlphaFoldDB" id="A0A517R9U6"/>
<evidence type="ECO:0000256" key="1">
    <source>
        <dbReference type="ARBA" id="ARBA00022679"/>
    </source>
</evidence>
<feature type="domain" description="Glycosyltransferase 2-like" evidence="2">
    <location>
        <begin position="6"/>
        <end position="174"/>
    </location>
</feature>
<dbReference type="InterPro" id="IPR027791">
    <property type="entry name" value="Galactosyl_T_C"/>
</dbReference>
<dbReference type="PANTHER" id="PTHR43685:SF3">
    <property type="entry name" value="SLR2126 PROTEIN"/>
    <property type="match status" value="1"/>
</dbReference>
<keyword evidence="1" id="KW-0808">Transferase</keyword>
<evidence type="ECO:0000313" key="5">
    <source>
        <dbReference type="Proteomes" id="UP000317171"/>
    </source>
</evidence>
<dbReference type="CDD" id="cd06420">
    <property type="entry name" value="GT2_Chondriotin_Pol_N"/>
    <property type="match status" value="1"/>
</dbReference>
<dbReference type="Gene3D" id="3.90.550.10">
    <property type="entry name" value="Spore Coat Polysaccharide Biosynthesis Protein SpsA, Chain A"/>
    <property type="match status" value="1"/>
</dbReference>
<dbReference type="EMBL" id="CP036269">
    <property type="protein sequence ID" value="QDT40662.1"/>
    <property type="molecule type" value="Genomic_DNA"/>
</dbReference>
<dbReference type="InterPro" id="IPR029044">
    <property type="entry name" value="Nucleotide-diphossugar_trans"/>
</dbReference>
<gene>
    <name evidence="4" type="primary">kfoC</name>
    <name evidence="4" type="ORF">Pan241w_07200</name>
</gene>
<name>A0A517R9U6_9PLAN</name>
<dbReference type="RefSeq" id="WP_145210992.1">
    <property type="nucleotide sequence ID" value="NZ_CP036269.1"/>
</dbReference>
<accession>A0A517R9U6</accession>